<evidence type="ECO:0000256" key="1">
    <source>
        <dbReference type="SAM" id="MobiDB-lite"/>
    </source>
</evidence>
<sequence length="155" mass="17837">MYYDAEWEHDRRRGTPERDNRPNLNYNAPSIPPSSAKYRMMEGAVLVDCYSIRGSYNMNGVELALLATCTIVLLSCSNASPVNDQRLVEVSPEEIERERELLALLRQEMPESDDTPPSKRAQTFVRFGKRAQTFVRFGKRAQTFVRFGRSNPEQM</sequence>
<name>A0A2G9USR1_TELCI</name>
<protein>
    <submittedName>
        <fullName evidence="2">Uncharacterized protein</fullName>
    </submittedName>
</protein>
<feature type="region of interest" description="Disordered" evidence="1">
    <location>
        <begin position="1"/>
        <end position="30"/>
    </location>
</feature>
<dbReference type="EMBL" id="KZ345504">
    <property type="protein sequence ID" value="PIO73173.1"/>
    <property type="molecule type" value="Genomic_DNA"/>
</dbReference>
<gene>
    <name evidence="2" type="ORF">TELCIR_04870</name>
</gene>
<reference evidence="2 3" key="1">
    <citation type="submission" date="2015-09" db="EMBL/GenBank/DDBJ databases">
        <title>Draft genome of the parasitic nematode Teladorsagia circumcincta isolate WARC Sus (inbred).</title>
        <authorList>
            <person name="Mitreva M."/>
        </authorList>
    </citation>
    <scope>NUCLEOTIDE SEQUENCE [LARGE SCALE GENOMIC DNA]</scope>
    <source>
        <strain evidence="2 3">S</strain>
    </source>
</reference>
<evidence type="ECO:0000313" key="2">
    <source>
        <dbReference type="EMBL" id="PIO73173.1"/>
    </source>
</evidence>
<feature type="compositionally biased region" description="Basic and acidic residues" evidence="1">
    <location>
        <begin position="1"/>
        <end position="21"/>
    </location>
</feature>
<evidence type="ECO:0000313" key="3">
    <source>
        <dbReference type="Proteomes" id="UP000230423"/>
    </source>
</evidence>
<proteinExistence type="predicted"/>
<accession>A0A2G9USR1</accession>
<organism evidence="2 3">
    <name type="scientific">Teladorsagia circumcincta</name>
    <name type="common">Brown stomach worm</name>
    <name type="synonym">Ostertagia circumcincta</name>
    <dbReference type="NCBI Taxonomy" id="45464"/>
    <lineage>
        <taxon>Eukaryota</taxon>
        <taxon>Metazoa</taxon>
        <taxon>Ecdysozoa</taxon>
        <taxon>Nematoda</taxon>
        <taxon>Chromadorea</taxon>
        <taxon>Rhabditida</taxon>
        <taxon>Rhabditina</taxon>
        <taxon>Rhabditomorpha</taxon>
        <taxon>Strongyloidea</taxon>
        <taxon>Trichostrongylidae</taxon>
        <taxon>Teladorsagia</taxon>
    </lineage>
</organism>
<keyword evidence="3" id="KW-1185">Reference proteome</keyword>
<dbReference type="AlphaFoldDB" id="A0A2G9USR1"/>
<dbReference type="Proteomes" id="UP000230423">
    <property type="component" value="Unassembled WGS sequence"/>
</dbReference>
<dbReference type="OrthoDB" id="5813613at2759"/>